<feature type="signal peptide" evidence="1">
    <location>
        <begin position="1"/>
        <end position="29"/>
    </location>
</feature>
<dbReference type="Proteomes" id="UP000676428">
    <property type="component" value="Chromosome"/>
</dbReference>
<name>A0ABX8DJP6_9GAMM</name>
<reference evidence="2 3" key="1">
    <citation type="journal article" date="2012" name="Int. J. Syst. Evol. Microbiol.">
        <title>Shewanella dokdonensis sp. nov., isolated from seawater.</title>
        <authorList>
            <person name="Sung H.R."/>
            <person name="Yoon J.H."/>
            <person name="Ghim S.Y."/>
        </authorList>
    </citation>
    <scope>NUCLEOTIDE SEQUENCE [LARGE SCALE GENOMIC DNA]</scope>
    <source>
        <strain evidence="2 3">DSM 23626</strain>
    </source>
</reference>
<organism evidence="2 3">
    <name type="scientific">Shewanella dokdonensis</name>
    <dbReference type="NCBI Taxonomy" id="712036"/>
    <lineage>
        <taxon>Bacteria</taxon>
        <taxon>Pseudomonadati</taxon>
        <taxon>Pseudomonadota</taxon>
        <taxon>Gammaproteobacteria</taxon>
        <taxon>Alteromonadales</taxon>
        <taxon>Shewanellaceae</taxon>
        <taxon>Shewanella</taxon>
    </lineage>
</organism>
<accession>A0ABX8DJP6</accession>
<proteinExistence type="predicted"/>
<keyword evidence="1" id="KW-0732">Signal</keyword>
<keyword evidence="3" id="KW-1185">Reference proteome</keyword>
<dbReference type="EMBL" id="CP074572">
    <property type="protein sequence ID" value="QVK24955.1"/>
    <property type="molecule type" value="Genomic_DNA"/>
</dbReference>
<evidence type="ECO:0000313" key="2">
    <source>
        <dbReference type="EMBL" id="QVK24955.1"/>
    </source>
</evidence>
<gene>
    <name evidence="2" type="ORF">KHX94_11315</name>
</gene>
<protein>
    <submittedName>
        <fullName evidence="2">Uncharacterized protein</fullName>
    </submittedName>
</protein>
<evidence type="ECO:0000256" key="1">
    <source>
        <dbReference type="SAM" id="SignalP"/>
    </source>
</evidence>
<sequence length="160" mass="18057">MSAIHSAKYRIGLLLCVALAASFSLPASAGHRPHPPRYHHYHHNHHYNNWGWNLGLSALWLSPWVWDNYSWQQPRYMAPAAQPLRPASPSVATTVTTVPTQVTTGYRVVNVGPQGRSELPANAKVIQQDGRTLYQWQGQLYRFDWNIQQYVPVGDASASE</sequence>
<feature type="chain" id="PRO_5046405564" evidence="1">
    <location>
        <begin position="30"/>
        <end position="160"/>
    </location>
</feature>
<dbReference type="RefSeq" id="WP_213683533.1">
    <property type="nucleotide sequence ID" value="NZ_CP074572.1"/>
</dbReference>
<evidence type="ECO:0000313" key="3">
    <source>
        <dbReference type="Proteomes" id="UP000676428"/>
    </source>
</evidence>